<sequence>MEQICQHPLASIVSMEEDGMTANHIPLIITPLSAVAPLGTLRGHVARANPVWENKDQLLLIFQGASAYIRPGWHEERMKTGAVVPTYDYAVVHGHGHLRIVDDHREFYGLPTQLTDHFESKRKLPWSVSDAPRNFIDRLMAEIVGIEIPLIKLVGKWKANQDDSTSSRSHIALQLREENSTQGGAMADIIESRLFEK</sequence>
<reference evidence="1" key="1">
    <citation type="submission" date="2020-08" db="EMBL/GenBank/DDBJ databases">
        <title>Novel species isolated from subtropical streams in China.</title>
        <authorList>
            <person name="Lu H."/>
        </authorList>
    </citation>
    <scope>NUCLEOTIDE SEQUENCE</scope>
    <source>
        <strain evidence="1">KACC 12607</strain>
    </source>
</reference>
<evidence type="ECO:0000313" key="2">
    <source>
        <dbReference type="Proteomes" id="UP000634011"/>
    </source>
</evidence>
<accession>A0A923HEM9</accession>
<dbReference type="PANTHER" id="PTHR35802:SF1">
    <property type="entry name" value="PROTEASE SYNTHASE AND SPORULATION PROTEIN PAI 2"/>
    <property type="match status" value="1"/>
</dbReference>
<dbReference type="Proteomes" id="UP000634011">
    <property type="component" value="Unassembled WGS sequence"/>
</dbReference>
<dbReference type="PANTHER" id="PTHR35802">
    <property type="entry name" value="PROTEASE SYNTHASE AND SPORULATION PROTEIN PAI 2"/>
    <property type="match status" value="1"/>
</dbReference>
<keyword evidence="2" id="KW-1185">Reference proteome</keyword>
<organism evidence="1 2">
    <name type="scientific">Undibacterium jejuense</name>
    <dbReference type="NCBI Taxonomy" id="1344949"/>
    <lineage>
        <taxon>Bacteria</taxon>
        <taxon>Pseudomonadati</taxon>
        <taxon>Pseudomonadota</taxon>
        <taxon>Betaproteobacteria</taxon>
        <taxon>Burkholderiales</taxon>
        <taxon>Oxalobacteraceae</taxon>
        <taxon>Undibacterium</taxon>
    </lineage>
</organism>
<gene>
    <name evidence="1" type="ORF">H8K32_11030</name>
</gene>
<dbReference type="AlphaFoldDB" id="A0A923HEM9"/>
<dbReference type="PIRSF" id="PIRSF010372">
    <property type="entry name" value="PaiB"/>
    <property type="match status" value="1"/>
</dbReference>
<name>A0A923HEM9_9BURK</name>
<dbReference type="InterPro" id="IPR007396">
    <property type="entry name" value="TR_PAI2-type"/>
</dbReference>
<dbReference type="InterPro" id="IPR012349">
    <property type="entry name" value="Split_barrel_FMN-bd"/>
</dbReference>
<proteinExistence type="predicted"/>
<dbReference type="Gene3D" id="2.30.110.10">
    <property type="entry name" value="Electron Transport, Fmn-binding Protein, Chain A"/>
    <property type="match status" value="1"/>
</dbReference>
<dbReference type="SUPFAM" id="SSF50475">
    <property type="entry name" value="FMN-binding split barrel"/>
    <property type="match status" value="1"/>
</dbReference>
<protein>
    <submittedName>
        <fullName evidence="1">FMN-binding negative transcriptional regulator</fullName>
    </submittedName>
</protein>
<evidence type="ECO:0000313" key="1">
    <source>
        <dbReference type="EMBL" id="MBC3862636.1"/>
    </source>
</evidence>
<dbReference type="Pfam" id="PF04299">
    <property type="entry name" value="FMN_bind_2"/>
    <property type="match status" value="1"/>
</dbReference>
<comment type="caution">
    <text evidence="1">The sequence shown here is derived from an EMBL/GenBank/DDBJ whole genome shotgun (WGS) entry which is preliminary data.</text>
</comment>
<dbReference type="EMBL" id="JACOFV010000009">
    <property type="protein sequence ID" value="MBC3862636.1"/>
    <property type="molecule type" value="Genomic_DNA"/>
</dbReference>